<proteinExistence type="predicted"/>
<gene>
    <name evidence="1" type="ORF">UFOVP1636_29</name>
</gene>
<organism evidence="1">
    <name type="scientific">uncultured Caudovirales phage</name>
    <dbReference type="NCBI Taxonomy" id="2100421"/>
    <lineage>
        <taxon>Viruses</taxon>
        <taxon>Duplodnaviria</taxon>
        <taxon>Heunggongvirae</taxon>
        <taxon>Uroviricota</taxon>
        <taxon>Caudoviricetes</taxon>
        <taxon>Peduoviridae</taxon>
        <taxon>Maltschvirus</taxon>
        <taxon>Maltschvirus maltsch</taxon>
    </lineage>
</organism>
<reference evidence="1" key="1">
    <citation type="submission" date="2020-05" db="EMBL/GenBank/DDBJ databases">
        <authorList>
            <person name="Chiriac C."/>
            <person name="Salcher M."/>
            <person name="Ghai R."/>
            <person name="Kavagutti S V."/>
        </authorList>
    </citation>
    <scope>NUCLEOTIDE SEQUENCE</scope>
</reference>
<sequence length="98" mass="11196">MNWLKRRLRNWAFSSDATEKMSSNKVPRRGLTVSAEGETFSTEPIRLSIYHANGGTVIETRQYNRVTDRSSTELYVVGHDSDLSTTISQVITMESLRR</sequence>
<accession>A0A6J5T0B3</accession>
<name>A0A6J5T0B3_9CAUD</name>
<protein>
    <submittedName>
        <fullName evidence="1">Uncharacterized protein</fullName>
    </submittedName>
</protein>
<dbReference type="EMBL" id="LR797503">
    <property type="protein sequence ID" value="CAB4220706.1"/>
    <property type="molecule type" value="Genomic_DNA"/>
</dbReference>
<evidence type="ECO:0000313" key="1">
    <source>
        <dbReference type="EMBL" id="CAB4220706.1"/>
    </source>
</evidence>